<proteinExistence type="predicted"/>
<reference evidence="1 2" key="1">
    <citation type="submission" date="2015-04" db="EMBL/GenBank/DDBJ databases">
        <authorList>
            <person name="Syromyatnikov M.Y."/>
            <person name="Popov V.N."/>
        </authorList>
    </citation>
    <scope>NUCLEOTIDE SEQUENCE [LARGE SCALE GENOMIC DNA]</scope>
</reference>
<dbReference type="Proteomes" id="UP000183832">
    <property type="component" value="Unassembled WGS sequence"/>
</dbReference>
<accession>A0A1J1J853</accession>
<dbReference type="EMBL" id="CVRI01000074">
    <property type="protein sequence ID" value="CRL08138.1"/>
    <property type="molecule type" value="Genomic_DNA"/>
</dbReference>
<dbReference type="AlphaFoldDB" id="A0A1J1J853"/>
<gene>
    <name evidence="1" type="ORF">CLUMA_CG021159</name>
</gene>
<organism evidence="1 2">
    <name type="scientific">Clunio marinus</name>
    <dbReference type="NCBI Taxonomy" id="568069"/>
    <lineage>
        <taxon>Eukaryota</taxon>
        <taxon>Metazoa</taxon>
        <taxon>Ecdysozoa</taxon>
        <taxon>Arthropoda</taxon>
        <taxon>Hexapoda</taxon>
        <taxon>Insecta</taxon>
        <taxon>Pterygota</taxon>
        <taxon>Neoptera</taxon>
        <taxon>Endopterygota</taxon>
        <taxon>Diptera</taxon>
        <taxon>Nematocera</taxon>
        <taxon>Chironomoidea</taxon>
        <taxon>Chironomidae</taxon>
        <taxon>Clunio</taxon>
    </lineage>
</organism>
<evidence type="ECO:0000313" key="1">
    <source>
        <dbReference type="EMBL" id="CRL08138.1"/>
    </source>
</evidence>
<sequence>MHTRNFHPKAAEPKLFRMSGYYLLNEHFQWKVSFLSDTNGQFEPNLSLLRDLSEKFRNTTKHEIHKMPCFIVLIKCKMHSIASLNEL</sequence>
<protein>
    <submittedName>
        <fullName evidence="1">CLUMA_CG021159, isoform A</fullName>
    </submittedName>
</protein>
<name>A0A1J1J853_9DIPT</name>
<keyword evidence="2" id="KW-1185">Reference proteome</keyword>
<evidence type="ECO:0000313" key="2">
    <source>
        <dbReference type="Proteomes" id="UP000183832"/>
    </source>
</evidence>